<proteinExistence type="predicted"/>
<dbReference type="Proteomes" id="UP000838756">
    <property type="component" value="Unassembled WGS sequence"/>
</dbReference>
<reference evidence="1" key="1">
    <citation type="submission" date="2022-03" db="EMBL/GenBank/DDBJ databases">
        <authorList>
            <person name="Lindestad O."/>
        </authorList>
    </citation>
    <scope>NUCLEOTIDE SEQUENCE</scope>
</reference>
<accession>A0A8S4QM49</accession>
<comment type="caution">
    <text evidence="1">The sequence shown here is derived from an EMBL/GenBank/DDBJ whole genome shotgun (WGS) entry which is preliminary data.</text>
</comment>
<organism evidence="1 2">
    <name type="scientific">Pararge aegeria aegeria</name>
    <dbReference type="NCBI Taxonomy" id="348720"/>
    <lineage>
        <taxon>Eukaryota</taxon>
        <taxon>Metazoa</taxon>
        <taxon>Ecdysozoa</taxon>
        <taxon>Arthropoda</taxon>
        <taxon>Hexapoda</taxon>
        <taxon>Insecta</taxon>
        <taxon>Pterygota</taxon>
        <taxon>Neoptera</taxon>
        <taxon>Endopterygota</taxon>
        <taxon>Lepidoptera</taxon>
        <taxon>Glossata</taxon>
        <taxon>Ditrysia</taxon>
        <taxon>Papilionoidea</taxon>
        <taxon>Nymphalidae</taxon>
        <taxon>Satyrinae</taxon>
        <taxon>Satyrini</taxon>
        <taxon>Parargina</taxon>
        <taxon>Pararge</taxon>
    </lineage>
</organism>
<sequence>MTDEYFNELYIHKYLEDTYKHPDTEKHLCSSHKHFPVVGIEPTALGSESRVAAHCASRPSQQCCMNASNLSDVVSYGLAEVLRGGPQRGAAAWSGEYQPL</sequence>
<gene>
    <name evidence="1" type="primary">jg21808</name>
    <name evidence="1" type="ORF">PAEG_LOCUS2134</name>
</gene>
<keyword evidence="2" id="KW-1185">Reference proteome</keyword>
<name>A0A8S4QM49_9NEOP</name>
<dbReference type="AlphaFoldDB" id="A0A8S4QM49"/>
<protein>
    <submittedName>
        <fullName evidence="1">Jg21808 protein</fullName>
    </submittedName>
</protein>
<evidence type="ECO:0000313" key="1">
    <source>
        <dbReference type="EMBL" id="CAH2210223.1"/>
    </source>
</evidence>
<dbReference type="EMBL" id="CAKXAJ010006935">
    <property type="protein sequence ID" value="CAH2210223.1"/>
    <property type="molecule type" value="Genomic_DNA"/>
</dbReference>
<evidence type="ECO:0000313" key="2">
    <source>
        <dbReference type="Proteomes" id="UP000838756"/>
    </source>
</evidence>